<evidence type="ECO:0000313" key="2">
    <source>
        <dbReference type="EMBL" id="BAF39634.1"/>
    </source>
</evidence>
<gene>
    <name evidence="2" type="primary">yxjG_1</name>
    <name evidence="2" type="ordered locus">BAD_0853</name>
</gene>
<keyword evidence="3" id="KW-1185">Reference proteome</keyword>
<dbReference type="PANTHER" id="PTHR43844:SF1">
    <property type="entry name" value="METHIONINE SYNTHASE"/>
    <property type="match status" value="1"/>
</dbReference>
<dbReference type="InterPro" id="IPR038071">
    <property type="entry name" value="UROD/MetE-like_sf"/>
</dbReference>
<dbReference type="GO" id="GO:0003871">
    <property type="term" value="F:5-methyltetrahydropteroyltriglutamate-homocysteine S-methyltransferase activity"/>
    <property type="evidence" value="ECO:0007669"/>
    <property type="project" value="InterPro"/>
</dbReference>
<protein>
    <recommendedName>
        <fullName evidence="1">Cobalamin-independent methionine synthase MetE C-terminal/archaeal domain-containing protein</fullName>
    </recommendedName>
</protein>
<dbReference type="Proteomes" id="UP000008702">
    <property type="component" value="Chromosome"/>
</dbReference>
<reference evidence="2 3" key="1">
    <citation type="submission" date="2006-12" db="EMBL/GenBank/DDBJ databases">
        <title>Bifidobacterium adolescentis complete genome sequence.</title>
        <authorList>
            <person name="Suzuki T."/>
            <person name="Tsuda Y."/>
            <person name="Kanou N."/>
            <person name="Inoue T."/>
            <person name="Kumazaki K."/>
            <person name="Nagano S."/>
            <person name="Hirai S."/>
            <person name="Tanaka K."/>
            <person name="Watanabe K."/>
        </authorList>
    </citation>
    <scope>NUCLEOTIDE SEQUENCE [LARGE SCALE GENOMIC DNA]</scope>
    <source>
        <strain evidence="3">ATCC 15703 / DSM 20083 / NCTC 11814 / E194a</strain>
    </source>
</reference>
<dbReference type="STRING" id="367928.BAD_0853"/>
<dbReference type="AlphaFoldDB" id="A1A1Q1"/>
<feature type="domain" description="Cobalamin-independent methionine synthase MetE C-terminal/archaeal" evidence="1">
    <location>
        <begin position="43"/>
        <end position="376"/>
    </location>
</feature>
<dbReference type="GO" id="GO:0008270">
    <property type="term" value="F:zinc ion binding"/>
    <property type="evidence" value="ECO:0007669"/>
    <property type="project" value="InterPro"/>
</dbReference>
<dbReference type="NCBIfam" id="NF005085">
    <property type="entry name" value="PRK06520.1"/>
    <property type="match status" value="1"/>
</dbReference>
<dbReference type="Pfam" id="PF01717">
    <property type="entry name" value="Meth_synt_2"/>
    <property type="match status" value="1"/>
</dbReference>
<organism evidence="2 3">
    <name type="scientific">Bifidobacterium adolescentis (strain ATCC 15703 / DSM 20083 / NCTC 11814 / E194a)</name>
    <dbReference type="NCBI Taxonomy" id="367928"/>
    <lineage>
        <taxon>Bacteria</taxon>
        <taxon>Bacillati</taxon>
        <taxon>Actinomycetota</taxon>
        <taxon>Actinomycetes</taxon>
        <taxon>Bifidobacteriales</taxon>
        <taxon>Bifidobacteriaceae</taxon>
        <taxon>Bifidobacterium</taxon>
    </lineage>
</organism>
<dbReference type="HOGENOM" id="CLU_058877_0_0_11"/>
<dbReference type="CDD" id="cd03311">
    <property type="entry name" value="CIMS_C_terminal_like"/>
    <property type="match status" value="1"/>
</dbReference>
<dbReference type="EMBL" id="AP009256">
    <property type="protein sequence ID" value="BAF39634.1"/>
    <property type="molecule type" value="Genomic_DNA"/>
</dbReference>
<accession>A1A1Q1</accession>
<dbReference type="GO" id="GO:0009086">
    <property type="term" value="P:methionine biosynthetic process"/>
    <property type="evidence" value="ECO:0007669"/>
    <property type="project" value="InterPro"/>
</dbReference>
<evidence type="ECO:0000313" key="3">
    <source>
        <dbReference type="Proteomes" id="UP000008702"/>
    </source>
</evidence>
<dbReference type="SUPFAM" id="SSF51726">
    <property type="entry name" value="UROD/MetE-like"/>
    <property type="match status" value="1"/>
</dbReference>
<sequence>MAEKPCAPVFRDVRVTFTRYLSLSQKKGYSMVYSHNAPFRADVVGSYLRPAELKAAREDFAAGKIDAAALKAVEDKAITELVAKQKAAGLHVITDGEFRRGWWHFDFMWGFNGVDHAAAAHRVAFHDEVTPADTATVTGRISGENHPFVEHFKFVKQFEDENTVARQTMPSPAQTRFVLTGNAAAYPYDEFYKNDDELTADIVAAYRQVIADLYAAGCRNVQFDDCTWTRLCDASVRERLGWSDEDALRLQQENLDVINAVISDQPDDLVINTHVCRGNFHSTWLSSGGYAPVAAKLFGEENVDAYYLEFDDDRSGDFAPLAEVSGDKKVVLGLITSKKPDLEDPDTIKARIQEAAQYIPLDRLCLSTQCGFASTQEGNKLTEDQQWAKIALVQSIAKDVWGE</sequence>
<proteinExistence type="predicted"/>
<dbReference type="InterPro" id="IPR002629">
    <property type="entry name" value="Met_Synth_C/arc"/>
</dbReference>
<evidence type="ECO:0000259" key="1">
    <source>
        <dbReference type="Pfam" id="PF01717"/>
    </source>
</evidence>
<dbReference type="PANTHER" id="PTHR43844">
    <property type="entry name" value="METHIONINE SYNTHASE"/>
    <property type="match status" value="1"/>
</dbReference>
<dbReference type="KEGG" id="bad:BAD_0853"/>
<name>A1A1Q1_BIFAA</name>
<dbReference type="PaxDb" id="1680-BADO_0908"/>
<dbReference type="Gene3D" id="3.20.20.210">
    <property type="match status" value="1"/>
</dbReference>